<dbReference type="PANTHER" id="PTHR35174:SF3">
    <property type="entry name" value="BLL7171 PROTEIN"/>
    <property type="match status" value="1"/>
</dbReference>
<evidence type="ECO:0000313" key="4">
    <source>
        <dbReference type="Proteomes" id="UP000316096"/>
    </source>
</evidence>
<evidence type="ECO:0000256" key="1">
    <source>
        <dbReference type="ARBA" id="ARBA00007689"/>
    </source>
</evidence>
<evidence type="ECO:0000259" key="2">
    <source>
        <dbReference type="Pfam" id="PF03795"/>
    </source>
</evidence>
<proteinExistence type="inferred from homology"/>
<comment type="caution">
    <text evidence="3">The sequence shown here is derived from an EMBL/GenBank/DDBJ whole genome shotgun (WGS) entry which is preliminary data.</text>
</comment>
<dbReference type="AlphaFoldDB" id="A0A543C0R5"/>
<gene>
    <name evidence="3" type="ORF">FB559_7991</name>
</gene>
<dbReference type="SUPFAM" id="SSF54909">
    <property type="entry name" value="Dimeric alpha+beta barrel"/>
    <property type="match status" value="1"/>
</dbReference>
<feature type="domain" description="YCII-related" evidence="2">
    <location>
        <begin position="1"/>
        <end position="115"/>
    </location>
</feature>
<dbReference type="Pfam" id="PF03795">
    <property type="entry name" value="YCII"/>
    <property type="match status" value="1"/>
</dbReference>
<organism evidence="3 4">
    <name type="scientific">Actinoallomurus bryophytorum</name>
    <dbReference type="NCBI Taxonomy" id="1490222"/>
    <lineage>
        <taxon>Bacteria</taxon>
        <taxon>Bacillati</taxon>
        <taxon>Actinomycetota</taxon>
        <taxon>Actinomycetes</taxon>
        <taxon>Streptosporangiales</taxon>
        <taxon>Thermomonosporaceae</taxon>
        <taxon>Actinoallomurus</taxon>
    </lineage>
</organism>
<reference evidence="3 4" key="1">
    <citation type="submission" date="2019-06" db="EMBL/GenBank/DDBJ databases">
        <title>Sequencing the genomes of 1000 actinobacteria strains.</title>
        <authorList>
            <person name="Klenk H.-P."/>
        </authorList>
    </citation>
    <scope>NUCLEOTIDE SEQUENCE [LARGE SCALE GENOMIC DNA]</scope>
    <source>
        <strain evidence="3 4">DSM 102200</strain>
    </source>
</reference>
<keyword evidence="4" id="KW-1185">Reference proteome</keyword>
<comment type="similarity">
    <text evidence="1">Belongs to the YciI family.</text>
</comment>
<dbReference type="InterPro" id="IPR005545">
    <property type="entry name" value="YCII"/>
</dbReference>
<accession>A0A543C0R5</accession>
<protein>
    <recommendedName>
        <fullName evidence="2">YCII-related domain-containing protein</fullName>
    </recommendedName>
</protein>
<dbReference type="Gene3D" id="3.30.70.1060">
    <property type="entry name" value="Dimeric alpha+beta barrel"/>
    <property type="match status" value="1"/>
</dbReference>
<sequence length="118" mass="12955">MKYMLLIIGSQDSDPLTAEADQGLMEAFMGYHKAVCDAGVMVDSNVLDSFETATSVQVGRTGDRIITDGPFAETREYLGGYYILDLPDLDTAIDWAARCPGARAWRVEVRPIQDFGLS</sequence>
<dbReference type="OrthoDB" id="668782at2"/>
<dbReference type="InterPro" id="IPR011008">
    <property type="entry name" value="Dimeric_a/b-barrel"/>
</dbReference>
<dbReference type="Proteomes" id="UP000316096">
    <property type="component" value="Unassembled WGS sequence"/>
</dbReference>
<evidence type="ECO:0000313" key="3">
    <source>
        <dbReference type="EMBL" id="TQL90679.1"/>
    </source>
</evidence>
<dbReference type="EMBL" id="VFOZ01000002">
    <property type="protein sequence ID" value="TQL90679.1"/>
    <property type="molecule type" value="Genomic_DNA"/>
</dbReference>
<dbReference type="PANTHER" id="PTHR35174">
    <property type="entry name" value="BLL7171 PROTEIN-RELATED"/>
    <property type="match status" value="1"/>
</dbReference>
<name>A0A543C0R5_9ACTN</name>